<feature type="region of interest" description="Disordered" evidence="3">
    <location>
        <begin position="1"/>
        <end position="127"/>
    </location>
</feature>
<proteinExistence type="predicted"/>
<evidence type="ECO:0000256" key="1">
    <source>
        <dbReference type="ARBA" id="ARBA00023002"/>
    </source>
</evidence>
<keyword evidence="6" id="KW-1185">Reference proteome</keyword>
<dbReference type="EMBL" id="BAAAMR010000028">
    <property type="protein sequence ID" value="GAA2139329.1"/>
    <property type="molecule type" value="Genomic_DNA"/>
</dbReference>
<keyword evidence="1" id="KW-0560">Oxidoreductase</keyword>
<dbReference type="Pfam" id="PF02668">
    <property type="entry name" value="TauD"/>
    <property type="match status" value="1"/>
</dbReference>
<dbReference type="Proteomes" id="UP001501020">
    <property type="component" value="Unassembled WGS sequence"/>
</dbReference>
<comment type="caution">
    <text evidence="5">The sequence shown here is derived from an EMBL/GenBank/DDBJ whole genome shotgun (WGS) entry which is preliminary data.</text>
</comment>
<evidence type="ECO:0000256" key="2">
    <source>
        <dbReference type="ARBA" id="ARBA00023004"/>
    </source>
</evidence>
<evidence type="ECO:0000313" key="6">
    <source>
        <dbReference type="Proteomes" id="UP001501020"/>
    </source>
</evidence>
<feature type="domain" description="TauD/TfdA-like" evidence="4">
    <location>
        <begin position="363"/>
        <end position="419"/>
    </location>
</feature>
<reference evidence="6" key="1">
    <citation type="journal article" date="2019" name="Int. J. Syst. Evol. Microbiol.">
        <title>The Global Catalogue of Microorganisms (GCM) 10K type strain sequencing project: providing services to taxonomists for standard genome sequencing and annotation.</title>
        <authorList>
            <consortium name="The Broad Institute Genomics Platform"/>
            <consortium name="The Broad Institute Genome Sequencing Center for Infectious Disease"/>
            <person name="Wu L."/>
            <person name="Ma J."/>
        </authorList>
    </citation>
    <scope>NUCLEOTIDE SEQUENCE [LARGE SCALE GENOMIC DNA]</scope>
    <source>
        <strain evidence="6">JCM 13850</strain>
    </source>
</reference>
<dbReference type="InterPro" id="IPR003819">
    <property type="entry name" value="TauD/TfdA-like"/>
</dbReference>
<name>A0ABP5KZ99_9ACTN</name>
<keyword evidence="2" id="KW-0408">Iron</keyword>
<protein>
    <recommendedName>
        <fullName evidence="4">TauD/TfdA-like domain-containing protein</fullName>
    </recommendedName>
</protein>
<accession>A0ABP5KZ99</accession>
<dbReference type="InterPro" id="IPR042098">
    <property type="entry name" value="TauD-like_sf"/>
</dbReference>
<evidence type="ECO:0000256" key="3">
    <source>
        <dbReference type="SAM" id="MobiDB-lite"/>
    </source>
</evidence>
<gene>
    <name evidence="5" type="ORF">GCM10009727_35730</name>
</gene>
<feature type="compositionally biased region" description="Basic and acidic residues" evidence="3">
    <location>
        <begin position="32"/>
        <end position="58"/>
    </location>
</feature>
<dbReference type="SUPFAM" id="SSF51197">
    <property type="entry name" value="Clavaminate synthase-like"/>
    <property type="match status" value="1"/>
</dbReference>
<feature type="compositionally biased region" description="Low complexity" evidence="3">
    <location>
        <begin position="60"/>
        <end position="79"/>
    </location>
</feature>
<organism evidence="5 6">
    <name type="scientific">Actinomadura napierensis</name>
    <dbReference type="NCBI Taxonomy" id="267854"/>
    <lineage>
        <taxon>Bacteria</taxon>
        <taxon>Bacillati</taxon>
        <taxon>Actinomycetota</taxon>
        <taxon>Actinomycetes</taxon>
        <taxon>Streptosporangiales</taxon>
        <taxon>Thermomonosporaceae</taxon>
        <taxon>Actinomadura</taxon>
    </lineage>
</organism>
<evidence type="ECO:0000313" key="5">
    <source>
        <dbReference type="EMBL" id="GAA2139329.1"/>
    </source>
</evidence>
<feature type="compositionally biased region" description="Basic and acidic residues" evidence="3">
    <location>
        <begin position="12"/>
        <end position="25"/>
    </location>
</feature>
<dbReference type="Gene3D" id="3.60.130.10">
    <property type="entry name" value="Clavaminate synthase-like"/>
    <property type="match status" value="1"/>
</dbReference>
<evidence type="ECO:0000259" key="4">
    <source>
        <dbReference type="Pfam" id="PF02668"/>
    </source>
</evidence>
<sequence length="446" mass="48160">MTLRLGAHTIGRLRDSIFEEREDHSGPTGTADGDRARRTRDAERRDVPRDAHDDRRAGCADAGTDDAVSSTASSAAGASRSDDSAARPAPSAASAASGPLRTGPVPRGTARAARTSSPGREVTGVDRLTLRDSEIEEIDLLLTEVTARHGAVDDAAFLREAEVIAHRLPLRLRTFLASCRSRERPLFVVEGWPVRDDALGPTPPDWQEAWRGASGRSDATYRHQLLLVLAASLIGDAFALSTVQDGHLVNHIVPVRGTEEHVSATSSTRELAWHTEEAGFRLRPDHLAFVCLRNPDKVPTTVGLVDDLVLDPAVEEMLRRPLFGMPRLGTEGRIEYAPVLYGPADRPYLSADSVYMSPAPGADTAAEALAVLGAALDAVLRPFTARPGDLYFLDNHRAVHGRPAFRPRYDGTDRWLLRVKAGRDLRGSAACRAGAGARVVDVDRLA</sequence>
<feature type="compositionally biased region" description="Low complexity" evidence="3">
    <location>
        <begin position="86"/>
        <end position="97"/>
    </location>
</feature>